<reference evidence="6" key="1">
    <citation type="submission" date="2018-05" db="EMBL/GenBank/DDBJ databases">
        <authorList>
            <person name="Lanie J.A."/>
            <person name="Ng W.-L."/>
            <person name="Kazmierczak K.M."/>
            <person name="Andrzejewski T.M."/>
            <person name="Davidsen T.M."/>
            <person name="Wayne K.J."/>
            <person name="Tettelin H."/>
            <person name="Glass J.I."/>
            <person name="Rusch D."/>
            <person name="Podicherti R."/>
            <person name="Tsui H.-C.T."/>
            <person name="Winkler M.E."/>
        </authorList>
    </citation>
    <scope>NUCLEOTIDE SEQUENCE</scope>
</reference>
<dbReference type="SMART" id="SM00283">
    <property type="entry name" value="MA"/>
    <property type="match status" value="1"/>
</dbReference>
<dbReference type="GO" id="GO:0005886">
    <property type="term" value="C:plasma membrane"/>
    <property type="evidence" value="ECO:0007669"/>
    <property type="project" value="TreeGrafter"/>
</dbReference>
<dbReference type="PROSITE" id="PS50111">
    <property type="entry name" value="CHEMOTAXIS_TRANSDUC_2"/>
    <property type="match status" value="1"/>
</dbReference>
<dbReference type="EMBL" id="UINC01067363">
    <property type="protein sequence ID" value="SVB98964.1"/>
    <property type="molecule type" value="Genomic_DNA"/>
</dbReference>
<dbReference type="Gene3D" id="1.10.287.950">
    <property type="entry name" value="Methyl-accepting chemotaxis protein"/>
    <property type="match status" value="1"/>
</dbReference>
<dbReference type="AlphaFoldDB" id="A0A382IGW7"/>
<dbReference type="PANTHER" id="PTHR43531">
    <property type="entry name" value="PROTEIN ICFG"/>
    <property type="match status" value="1"/>
</dbReference>
<dbReference type="InterPro" id="IPR004090">
    <property type="entry name" value="Chemotax_Me-accpt_rcpt"/>
</dbReference>
<dbReference type="GO" id="GO:0007165">
    <property type="term" value="P:signal transduction"/>
    <property type="evidence" value="ECO:0007669"/>
    <property type="project" value="InterPro"/>
</dbReference>
<dbReference type="Pfam" id="PF00672">
    <property type="entry name" value="HAMP"/>
    <property type="match status" value="1"/>
</dbReference>
<evidence type="ECO:0000313" key="6">
    <source>
        <dbReference type="EMBL" id="SVB98964.1"/>
    </source>
</evidence>
<dbReference type="PRINTS" id="PR00260">
    <property type="entry name" value="CHEMTRNSDUCR"/>
</dbReference>
<feature type="domain" description="HAMP" evidence="5">
    <location>
        <begin position="23"/>
        <end position="77"/>
    </location>
</feature>
<gene>
    <name evidence="6" type="ORF">METZ01_LOCUS251818</name>
</gene>
<feature type="region of interest" description="Disordered" evidence="3">
    <location>
        <begin position="91"/>
        <end position="116"/>
    </location>
</feature>
<feature type="region of interest" description="Disordered" evidence="3">
    <location>
        <begin position="386"/>
        <end position="425"/>
    </location>
</feature>
<name>A0A382IGW7_9ZZZZ</name>
<dbReference type="InterPro" id="IPR003660">
    <property type="entry name" value="HAMP_dom"/>
</dbReference>
<evidence type="ECO:0000256" key="2">
    <source>
        <dbReference type="ARBA" id="ARBA00029447"/>
    </source>
</evidence>
<dbReference type="GO" id="GO:0004888">
    <property type="term" value="F:transmembrane signaling receptor activity"/>
    <property type="evidence" value="ECO:0007669"/>
    <property type="project" value="InterPro"/>
</dbReference>
<organism evidence="6">
    <name type="scientific">marine metagenome</name>
    <dbReference type="NCBI Taxonomy" id="408172"/>
    <lineage>
        <taxon>unclassified sequences</taxon>
        <taxon>metagenomes</taxon>
        <taxon>ecological metagenomes</taxon>
    </lineage>
</organism>
<dbReference type="SUPFAM" id="SSF58104">
    <property type="entry name" value="Methyl-accepting chemotaxis protein (MCP) signaling domain"/>
    <property type="match status" value="1"/>
</dbReference>
<comment type="similarity">
    <text evidence="2">Belongs to the methyl-accepting chemotaxis (MCP) protein family.</text>
</comment>
<protein>
    <recommendedName>
        <fullName evidence="7">Methyl-accepting chemotaxis protein</fullName>
    </recommendedName>
</protein>
<dbReference type="FunFam" id="1.10.287.950:FF:000001">
    <property type="entry name" value="Methyl-accepting chemotaxis sensory transducer"/>
    <property type="match status" value="1"/>
</dbReference>
<evidence type="ECO:0000256" key="3">
    <source>
        <dbReference type="SAM" id="MobiDB-lite"/>
    </source>
</evidence>
<dbReference type="SMART" id="SM00304">
    <property type="entry name" value="HAMP"/>
    <property type="match status" value="1"/>
</dbReference>
<sequence>WVVMIITIVGLAVSLLFGFFVRRSITSPVNDLVDMSKDIAQGEGDLTKRIVVAGEDELAELSDFFNQFLQRLNNLVIEIKKHAGNIAVSSHEMASGNQDLSSRTHQQSSSLEETATSMEEINSIVQNNAEDAKNANEITKKAQQSVVTSRTELLDTVNNSIETNQEMLQNLQNTNTSVVDQMSEIMESSKKIEGIITLMNDIAFQTNLLALNASVEAARAGEHGKGFAVVASEVRKLAHRSAKASKEIGELIQTSLRHINSGQNLVKDGENVMDEMRTKIENMFNNLKTESDSNLNGILTSVKEVSEVMENIKVASQEQAEGVDQINRAIADMDRITQENSALVEQNATASQHMAEEAENLQNLLNMFRVDGEETRVIQQSDLEIAEVSSEKEQDDIIQIPEKTETKTGDDQSQVKESKNLPPFE</sequence>
<evidence type="ECO:0000256" key="1">
    <source>
        <dbReference type="ARBA" id="ARBA00022481"/>
    </source>
</evidence>
<evidence type="ECO:0000259" key="4">
    <source>
        <dbReference type="PROSITE" id="PS50111"/>
    </source>
</evidence>
<dbReference type="PROSITE" id="PS50885">
    <property type="entry name" value="HAMP"/>
    <property type="match status" value="1"/>
</dbReference>
<dbReference type="InterPro" id="IPR051310">
    <property type="entry name" value="MCP_chemotaxis"/>
</dbReference>
<dbReference type="Pfam" id="PF00015">
    <property type="entry name" value="MCPsignal"/>
    <property type="match status" value="1"/>
</dbReference>
<evidence type="ECO:0008006" key="7">
    <source>
        <dbReference type="Google" id="ProtNLM"/>
    </source>
</evidence>
<feature type="non-terminal residue" evidence="6">
    <location>
        <position position="1"/>
    </location>
</feature>
<dbReference type="GO" id="GO:0006935">
    <property type="term" value="P:chemotaxis"/>
    <property type="evidence" value="ECO:0007669"/>
    <property type="project" value="InterPro"/>
</dbReference>
<keyword evidence="1" id="KW-0488">Methylation</keyword>
<accession>A0A382IGW7</accession>
<dbReference type="PANTHER" id="PTHR43531:SF14">
    <property type="entry name" value="METHYL-ACCEPTING CHEMOTAXIS PROTEIN I-RELATED"/>
    <property type="match status" value="1"/>
</dbReference>
<dbReference type="CDD" id="cd06225">
    <property type="entry name" value="HAMP"/>
    <property type="match status" value="1"/>
</dbReference>
<feature type="compositionally biased region" description="Basic and acidic residues" evidence="3">
    <location>
        <begin position="402"/>
        <end position="419"/>
    </location>
</feature>
<evidence type="ECO:0000259" key="5">
    <source>
        <dbReference type="PROSITE" id="PS50885"/>
    </source>
</evidence>
<feature type="domain" description="Methyl-accepting transducer" evidence="4">
    <location>
        <begin position="82"/>
        <end position="355"/>
    </location>
</feature>
<dbReference type="InterPro" id="IPR004089">
    <property type="entry name" value="MCPsignal_dom"/>
</dbReference>
<proteinExistence type="inferred from homology"/>
<feature type="compositionally biased region" description="Polar residues" evidence="3">
    <location>
        <begin position="95"/>
        <end position="116"/>
    </location>
</feature>